<comment type="caution">
    <text evidence="1">The sequence shown here is derived from an EMBL/GenBank/DDBJ whole genome shotgun (WGS) entry which is preliminary data.</text>
</comment>
<evidence type="ECO:0000313" key="1">
    <source>
        <dbReference type="EMBL" id="EAU87745.1"/>
    </source>
</evidence>
<dbReference type="SUPFAM" id="SSF52047">
    <property type="entry name" value="RNI-like"/>
    <property type="match status" value="1"/>
</dbReference>
<dbReference type="VEuPathDB" id="FungiDB:CC1G_11023"/>
<dbReference type="OrthoDB" id="3264508at2759"/>
<accession>A8NIR4</accession>
<reference evidence="1 2" key="1">
    <citation type="journal article" date="2010" name="Proc. Natl. Acad. Sci. U.S.A.">
        <title>Insights into evolution of multicellular fungi from the assembled chromosomes of the mushroom Coprinopsis cinerea (Coprinus cinereus).</title>
        <authorList>
            <person name="Stajich J.E."/>
            <person name="Wilke S.K."/>
            <person name="Ahren D."/>
            <person name="Au C.H."/>
            <person name="Birren B.W."/>
            <person name="Borodovsky M."/>
            <person name="Burns C."/>
            <person name="Canback B."/>
            <person name="Casselton L.A."/>
            <person name="Cheng C.K."/>
            <person name="Deng J."/>
            <person name="Dietrich F.S."/>
            <person name="Fargo D.C."/>
            <person name="Farman M.L."/>
            <person name="Gathman A.C."/>
            <person name="Goldberg J."/>
            <person name="Guigo R."/>
            <person name="Hoegger P.J."/>
            <person name="Hooker J.B."/>
            <person name="Huggins A."/>
            <person name="James T.Y."/>
            <person name="Kamada T."/>
            <person name="Kilaru S."/>
            <person name="Kodira C."/>
            <person name="Kues U."/>
            <person name="Kupfer D."/>
            <person name="Kwan H.S."/>
            <person name="Lomsadze A."/>
            <person name="Li W."/>
            <person name="Lilly W.W."/>
            <person name="Ma L.J."/>
            <person name="Mackey A.J."/>
            <person name="Manning G."/>
            <person name="Martin F."/>
            <person name="Muraguchi H."/>
            <person name="Natvig D.O."/>
            <person name="Palmerini H."/>
            <person name="Ramesh M.A."/>
            <person name="Rehmeyer C.J."/>
            <person name="Roe B.A."/>
            <person name="Shenoy N."/>
            <person name="Stanke M."/>
            <person name="Ter-Hovhannisyan V."/>
            <person name="Tunlid A."/>
            <person name="Velagapudi R."/>
            <person name="Vision T.J."/>
            <person name="Zeng Q."/>
            <person name="Zolan M.E."/>
            <person name="Pukkila P.J."/>
        </authorList>
    </citation>
    <scope>NUCLEOTIDE SEQUENCE [LARGE SCALE GENOMIC DNA]</scope>
    <source>
        <strain evidence="2">Okayama-7 / 130 / ATCC MYA-4618 / FGSC 9003</strain>
    </source>
</reference>
<dbReference type="RefSeq" id="XP_001834053.1">
    <property type="nucleotide sequence ID" value="XM_001834001.1"/>
</dbReference>
<dbReference type="GeneID" id="6010556"/>
<dbReference type="Proteomes" id="UP000001861">
    <property type="component" value="Unassembled WGS sequence"/>
</dbReference>
<sequence length="492" mass="55638">MEKSASDALQPPGSDQRQERTHFPLYYDVLLRSLEFFRGDYGALYRFSLVNKDFNRAASTLLYSRVVLSPPPSHALQINLKDAGAITSPSNLPSALLPKYKAIVVELEISGYLSPRPPPRNTLHATISNAVSQFANLSSIKFTPNAYHGNVFVDSLNQLPELSCLQSLDINSSCMDEDYKVRHLIKIKGLRKLTLRSPGRAILQVLPDWLGKMQRTLMELHLLDNCGSVTPGVLKAFLPHACERLKAFSLGLSYSLTDTDVFVFVDQLSSLERLQLRHYYQIRPPSHRPRLRKLKEFTAVQTPEFTAAYAASVGSWIRQIVSASPLQTLRIITEGVDEDQEERRVCPSYEGLLNHLTKKHLWTLRHLFMKDCLVTLKQLPVVFENCISLESIHVSVDKRAPTLLAEKIPIPSSLNSMSLEVRNTRDGEPPITEQEVNLIMKRGDMLRHLSVNGTYWEVSGVVTDLTSFATYYLNYRLISSFLVPQKMSVAWL</sequence>
<name>A8NIR4_COPC7</name>
<gene>
    <name evidence="1" type="ORF">CC1G_11023</name>
</gene>
<dbReference type="InParanoid" id="A8NIR4"/>
<protein>
    <recommendedName>
        <fullName evidence="3">F-box domain-containing protein</fullName>
    </recommendedName>
</protein>
<keyword evidence="2" id="KW-1185">Reference proteome</keyword>
<dbReference type="AlphaFoldDB" id="A8NIR4"/>
<proteinExistence type="predicted"/>
<evidence type="ECO:0008006" key="3">
    <source>
        <dbReference type="Google" id="ProtNLM"/>
    </source>
</evidence>
<organism evidence="1 2">
    <name type="scientific">Coprinopsis cinerea (strain Okayama-7 / 130 / ATCC MYA-4618 / FGSC 9003)</name>
    <name type="common">Inky cap fungus</name>
    <name type="synonym">Hormographiella aspergillata</name>
    <dbReference type="NCBI Taxonomy" id="240176"/>
    <lineage>
        <taxon>Eukaryota</taxon>
        <taxon>Fungi</taxon>
        <taxon>Dikarya</taxon>
        <taxon>Basidiomycota</taxon>
        <taxon>Agaricomycotina</taxon>
        <taxon>Agaricomycetes</taxon>
        <taxon>Agaricomycetidae</taxon>
        <taxon>Agaricales</taxon>
        <taxon>Agaricineae</taxon>
        <taxon>Psathyrellaceae</taxon>
        <taxon>Coprinopsis</taxon>
    </lineage>
</organism>
<evidence type="ECO:0000313" key="2">
    <source>
        <dbReference type="Proteomes" id="UP000001861"/>
    </source>
</evidence>
<dbReference type="OMA" id="NCGSITP"/>
<dbReference type="Gene3D" id="3.80.10.10">
    <property type="entry name" value="Ribonuclease Inhibitor"/>
    <property type="match status" value="1"/>
</dbReference>
<dbReference type="eggNOG" id="ENOG502SNQU">
    <property type="taxonomic scope" value="Eukaryota"/>
</dbReference>
<dbReference type="EMBL" id="AACS02000010">
    <property type="protein sequence ID" value="EAU87745.1"/>
    <property type="molecule type" value="Genomic_DNA"/>
</dbReference>
<dbReference type="InterPro" id="IPR032675">
    <property type="entry name" value="LRR_dom_sf"/>
</dbReference>
<dbReference type="KEGG" id="cci:CC1G_11023"/>